<name>A0A067RGN5_ZOONE</name>
<dbReference type="OrthoDB" id="8186944at2759"/>
<gene>
    <name evidence="2" type="ORF">L798_06819</name>
</gene>
<dbReference type="EMBL" id="KK852695">
    <property type="protein sequence ID" value="KDR18288.1"/>
    <property type="molecule type" value="Genomic_DNA"/>
</dbReference>
<feature type="transmembrane region" description="Helical" evidence="1">
    <location>
        <begin position="12"/>
        <end position="35"/>
    </location>
</feature>
<keyword evidence="1" id="KW-0472">Membrane</keyword>
<evidence type="ECO:0000256" key="1">
    <source>
        <dbReference type="SAM" id="Phobius"/>
    </source>
</evidence>
<dbReference type="InParanoid" id="A0A067RGN5"/>
<dbReference type="STRING" id="136037.A0A067RGN5"/>
<protein>
    <submittedName>
        <fullName evidence="2">Uncharacterized protein</fullName>
    </submittedName>
</protein>
<feature type="transmembrane region" description="Helical" evidence="1">
    <location>
        <begin position="72"/>
        <end position="91"/>
    </location>
</feature>
<dbReference type="eggNOG" id="ENOG502S470">
    <property type="taxonomic scope" value="Eukaryota"/>
</dbReference>
<dbReference type="Proteomes" id="UP000027135">
    <property type="component" value="Unassembled WGS sequence"/>
</dbReference>
<keyword evidence="3" id="KW-1185">Reference proteome</keyword>
<evidence type="ECO:0000313" key="3">
    <source>
        <dbReference type="Proteomes" id="UP000027135"/>
    </source>
</evidence>
<keyword evidence="1" id="KW-0812">Transmembrane</keyword>
<feature type="transmembrane region" description="Helical" evidence="1">
    <location>
        <begin position="135"/>
        <end position="164"/>
    </location>
</feature>
<dbReference type="FunCoup" id="A0A067RGN5">
    <property type="interactions" value="15"/>
</dbReference>
<sequence length="276" mass="30918">MVVMGLHEREKQLTFLYSAGGCLSLITIICSAVPWNHWEEILDRCLSVNCGCILFGKQTFNSFDGGDISVCYFITLASVPAFIIAVIMAVYHGYRVSMFSKEADNTTGRKTRRHRKGVVIVMTERSRRVAEDPGCICWTGLVILACCISILLIINAGILIYGYYKTCGEYRTSLSKDSQITGQMAAAINGRLSCGAIFDFMDYLEPVTRPFQRKEYVNYNRPHEEKDFERGPFINTGLSLQTAVGSACINCVVWITIFVNNGILVYNSRGWCGSRR</sequence>
<feature type="transmembrane region" description="Helical" evidence="1">
    <location>
        <begin position="243"/>
        <end position="266"/>
    </location>
</feature>
<organism evidence="2 3">
    <name type="scientific">Zootermopsis nevadensis</name>
    <name type="common">Dampwood termite</name>
    <dbReference type="NCBI Taxonomy" id="136037"/>
    <lineage>
        <taxon>Eukaryota</taxon>
        <taxon>Metazoa</taxon>
        <taxon>Ecdysozoa</taxon>
        <taxon>Arthropoda</taxon>
        <taxon>Hexapoda</taxon>
        <taxon>Insecta</taxon>
        <taxon>Pterygota</taxon>
        <taxon>Neoptera</taxon>
        <taxon>Polyneoptera</taxon>
        <taxon>Dictyoptera</taxon>
        <taxon>Blattodea</taxon>
        <taxon>Blattoidea</taxon>
        <taxon>Termitoidae</taxon>
        <taxon>Termopsidae</taxon>
        <taxon>Zootermopsis</taxon>
    </lineage>
</organism>
<dbReference type="OMA" id="IYHGYRM"/>
<dbReference type="AlphaFoldDB" id="A0A067RGN5"/>
<reference evidence="2 3" key="1">
    <citation type="journal article" date="2014" name="Nat. Commun.">
        <title>Molecular traces of alternative social organization in a termite genome.</title>
        <authorList>
            <person name="Terrapon N."/>
            <person name="Li C."/>
            <person name="Robertson H.M."/>
            <person name="Ji L."/>
            <person name="Meng X."/>
            <person name="Booth W."/>
            <person name="Chen Z."/>
            <person name="Childers C.P."/>
            <person name="Glastad K.M."/>
            <person name="Gokhale K."/>
            <person name="Gowin J."/>
            <person name="Gronenberg W."/>
            <person name="Hermansen R.A."/>
            <person name="Hu H."/>
            <person name="Hunt B.G."/>
            <person name="Huylmans A.K."/>
            <person name="Khalil S.M."/>
            <person name="Mitchell R.D."/>
            <person name="Munoz-Torres M.C."/>
            <person name="Mustard J.A."/>
            <person name="Pan H."/>
            <person name="Reese J.T."/>
            <person name="Scharf M.E."/>
            <person name="Sun F."/>
            <person name="Vogel H."/>
            <person name="Xiao J."/>
            <person name="Yang W."/>
            <person name="Yang Z."/>
            <person name="Yang Z."/>
            <person name="Zhou J."/>
            <person name="Zhu J."/>
            <person name="Brent C.S."/>
            <person name="Elsik C.G."/>
            <person name="Goodisman M.A."/>
            <person name="Liberles D.A."/>
            <person name="Roe R.M."/>
            <person name="Vargo E.L."/>
            <person name="Vilcinskas A."/>
            <person name="Wang J."/>
            <person name="Bornberg-Bauer E."/>
            <person name="Korb J."/>
            <person name="Zhang G."/>
            <person name="Liebig J."/>
        </authorList>
    </citation>
    <scope>NUCLEOTIDE SEQUENCE [LARGE SCALE GENOMIC DNA]</scope>
    <source>
        <tissue evidence="2">Whole organism</tissue>
    </source>
</reference>
<keyword evidence="1" id="KW-1133">Transmembrane helix</keyword>
<evidence type="ECO:0000313" key="2">
    <source>
        <dbReference type="EMBL" id="KDR18288.1"/>
    </source>
</evidence>
<accession>A0A067RGN5</accession>
<proteinExistence type="predicted"/>